<keyword evidence="1" id="KW-1133">Transmembrane helix</keyword>
<reference evidence="2" key="1">
    <citation type="submission" date="2020-05" db="EMBL/GenBank/DDBJ databases">
        <authorList>
            <person name="Chiriac C."/>
            <person name="Salcher M."/>
            <person name="Ghai R."/>
            <person name="Kavagutti S V."/>
        </authorList>
    </citation>
    <scope>NUCLEOTIDE SEQUENCE</scope>
</reference>
<feature type="transmembrane region" description="Helical" evidence="1">
    <location>
        <begin position="20"/>
        <end position="43"/>
    </location>
</feature>
<feature type="transmembrane region" description="Helical" evidence="1">
    <location>
        <begin position="122"/>
        <end position="143"/>
    </location>
</feature>
<protein>
    <submittedName>
        <fullName evidence="2">Unannotated protein</fullName>
    </submittedName>
</protein>
<evidence type="ECO:0000313" key="2">
    <source>
        <dbReference type="EMBL" id="CAB4946649.1"/>
    </source>
</evidence>
<keyword evidence="1" id="KW-0812">Transmembrane</keyword>
<dbReference type="SUPFAM" id="SSF103647">
    <property type="entry name" value="TSP type-3 repeat"/>
    <property type="match status" value="1"/>
</dbReference>
<name>A0A6J7JVI1_9ZZZZ</name>
<organism evidence="2">
    <name type="scientific">freshwater metagenome</name>
    <dbReference type="NCBI Taxonomy" id="449393"/>
    <lineage>
        <taxon>unclassified sequences</taxon>
        <taxon>metagenomes</taxon>
        <taxon>ecological metagenomes</taxon>
    </lineage>
</organism>
<sequence length="149" mass="15867">MAQFKQKRRRKRSDKRVARIVAIIVVFGLIAALFIGTFGIIGARASTLTSTPSINCVADIDGDGALNGVDPDIDGDGIINAEDDDMDGDGISNFKDQDPAGTNCTVEAPLPQRPKIIDDSSALYIGLTVVGIAVAAPLAFFYARSKRRK</sequence>
<evidence type="ECO:0000256" key="1">
    <source>
        <dbReference type="SAM" id="Phobius"/>
    </source>
</evidence>
<dbReference type="GO" id="GO:0005509">
    <property type="term" value="F:calcium ion binding"/>
    <property type="evidence" value="ECO:0007669"/>
    <property type="project" value="InterPro"/>
</dbReference>
<dbReference type="AlphaFoldDB" id="A0A6J7JVI1"/>
<gene>
    <name evidence="2" type="ORF">UFOPK3837_00162</name>
</gene>
<dbReference type="InterPro" id="IPR028974">
    <property type="entry name" value="TSP_type-3_rpt"/>
</dbReference>
<keyword evidence="1" id="KW-0472">Membrane</keyword>
<accession>A0A6J7JVI1</accession>
<dbReference type="EMBL" id="CAFBNO010000003">
    <property type="protein sequence ID" value="CAB4946649.1"/>
    <property type="molecule type" value="Genomic_DNA"/>
</dbReference>
<proteinExistence type="predicted"/>